<dbReference type="NCBIfam" id="TIGR02532">
    <property type="entry name" value="IV_pilin_GFxxxE"/>
    <property type="match status" value="1"/>
</dbReference>
<keyword evidence="3" id="KW-1185">Reference proteome</keyword>
<keyword evidence="1" id="KW-1133">Transmembrane helix</keyword>
<name>A0AAE3GXP0_9CYAN</name>
<dbReference type="NCBIfam" id="NF038303">
    <property type="entry name" value="EPS_HpsB"/>
    <property type="match status" value="1"/>
</dbReference>
<feature type="transmembrane region" description="Helical" evidence="1">
    <location>
        <begin position="20"/>
        <end position="47"/>
    </location>
</feature>
<keyword evidence="1" id="KW-0472">Membrane</keyword>
<proteinExistence type="predicted"/>
<reference evidence="2" key="1">
    <citation type="submission" date="2022-06" db="EMBL/GenBank/DDBJ databases">
        <title>New cyanobacteria of genus Symplocastrum in benthos of Lake Baikal.</title>
        <authorList>
            <person name="Sorokovikova E."/>
            <person name="Tikhonova I."/>
            <person name="Krasnopeev A."/>
            <person name="Evseev P."/>
            <person name="Gladkikh A."/>
            <person name="Belykh O."/>
        </authorList>
    </citation>
    <scope>NUCLEOTIDE SEQUENCE</scope>
    <source>
        <strain evidence="2">BBK-W-15</strain>
    </source>
</reference>
<protein>
    <submittedName>
        <fullName evidence="2">Hormogonium polysaccharide secretion pseudopilin HpsB</fullName>
    </submittedName>
</protein>
<evidence type="ECO:0000256" key="1">
    <source>
        <dbReference type="SAM" id="Phobius"/>
    </source>
</evidence>
<accession>A0AAE3GXP0</accession>
<organism evidence="2 3">
    <name type="scientific">Limnofasciculus baicalensis BBK-W-15</name>
    <dbReference type="NCBI Taxonomy" id="2699891"/>
    <lineage>
        <taxon>Bacteria</taxon>
        <taxon>Bacillati</taxon>
        <taxon>Cyanobacteriota</taxon>
        <taxon>Cyanophyceae</taxon>
        <taxon>Coleofasciculales</taxon>
        <taxon>Coleofasciculaceae</taxon>
        <taxon>Limnofasciculus</taxon>
        <taxon>Limnofasciculus baicalensis</taxon>
    </lineage>
</organism>
<dbReference type="Proteomes" id="UP001204953">
    <property type="component" value="Unassembled WGS sequence"/>
</dbReference>
<dbReference type="Pfam" id="PF07963">
    <property type="entry name" value="N_methyl"/>
    <property type="match status" value="1"/>
</dbReference>
<evidence type="ECO:0000313" key="2">
    <source>
        <dbReference type="EMBL" id="MCP2730537.1"/>
    </source>
</evidence>
<gene>
    <name evidence="2" type="primary">hpsB</name>
    <name evidence="2" type="ORF">NJ959_19090</name>
</gene>
<dbReference type="InterPro" id="IPR012902">
    <property type="entry name" value="N_methyl_site"/>
</dbReference>
<evidence type="ECO:0000313" key="3">
    <source>
        <dbReference type="Proteomes" id="UP001204953"/>
    </source>
</evidence>
<keyword evidence="1" id="KW-0812">Transmembrane</keyword>
<dbReference type="EMBL" id="JAMZMM010000212">
    <property type="protein sequence ID" value="MCP2730537.1"/>
    <property type="molecule type" value="Genomic_DNA"/>
</dbReference>
<dbReference type="AlphaFoldDB" id="A0AAE3GXP0"/>
<sequence length="242" mass="25355">MIPQKQQNKSLSSSQSGFTIIESLVAIIVVSILLIGIAPVIVLAVGVRVQARRVERATEAAKTYIDGIRSGAIDAPTSIVGTAPTLTQGSSILLNDAPPPTSGSLTCTTSSDYCPTPATVYCINLDETGGCQVDSASDLVVQGFRSATLATGAIANDPARGYRLGVRVYRANGFSDSTDFKKNTPTANVTQSASSGTLGDRKAPLVEMTTDIAPTGNFNGSYSNWCDRLRSTRTLPTTSNCR</sequence>
<comment type="caution">
    <text evidence="2">The sequence shown here is derived from an EMBL/GenBank/DDBJ whole genome shotgun (WGS) entry which is preliminary data.</text>
</comment>